<keyword evidence="6" id="KW-1133">Transmembrane helix</keyword>
<keyword evidence="9" id="KW-0503">Monooxygenase</keyword>
<keyword evidence="4" id="KW-0812">Transmembrane</keyword>
<evidence type="ECO:0000313" key="11">
    <source>
        <dbReference type="EMBL" id="KAL0379154.1"/>
    </source>
</evidence>
<dbReference type="InterPro" id="IPR036396">
    <property type="entry name" value="Cyt_P450_sf"/>
</dbReference>
<reference evidence="11" key="1">
    <citation type="submission" date="2020-06" db="EMBL/GenBank/DDBJ databases">
        <authorList>
            <person name="Li T."/>
            <person name="Hu X."/>
            <person name="Zhang T."/>
            <person name="Song X."/>
            <person name="Zhang H."/>
            <person name="Dai N."/>
            <person name="Sheng W."/>
            <person name="Hou X."/>
            <person name="Wei L."/>
        </authorList>
    </citation>
    <scope>NUCLEOTIDE SEQUENCE</scope>
    <source>
        <strain evidence="11">G02</strain>
        <tissue evidence="11">Leaf</tissue>
    </source>
</reference>
<proteinExistence type="predicted"/>
<evidence type="ECO:0000256" key="7">
    <source>
        <dbReference type="ARBA" id="ARBA00023002"/>
    </source>
</evidence>
<evidence type="ECO:0000256" key="9">
    <source>
        <dbReference type="ARBA" id="ARBA00023033"/>
    </source>
</evidence>
<keyword evidence="3" id="KW-0349">Heme</keyword>
<dbReference type="GO" id="GO:0016705">
    <property type="term" value="F:oxidoreductase activity, acting on paired donors, with incorporation or reduction of molecular oxygen"/>
    <property type="evidence" value="ECO:0007669"/>
    <property type="project" value="InterPro"/>
</dbReference>
<keyword evidence="8" id="KW-0408">Iron</keyword>
<accession>A0AAW2RGM2</accession>
<dbReference type="EMBL" id="JACGWJ010000013">
    <property type="protein sequence ID" value="KAL0379154.1"/>
    <property type="molecule type" value="Genomic_DNA"/>
</dbReference>
<dbReference type="SUPFAM" id="SSF48264">
    <property type="entry name" value="Cytochrome P450"/>
    <property type="match status" value="1"/>
</dbReference>
<sequence length="154" mass="17551">MMLGGSDTTTVTLTWALCLLLNNQHALKRAQEELDEHIGRERLVKESDLENLVYIKAIIKETLRIQPSAPLLSPRESVEDCTVAGYHIPAGTRLIVNMWKLHQDPRVWDDPLEFRSERSRLAGPVLRYPSSPSLQLIPWRPMTRKKTVPTGSMI</sequence>
<evidence type="ECO:0000256" key="1">
    <source>
        <dbReference type="ARBA" id="ARBA00001971"/>
    </source>
</evidence>
<dbReference type="InterPro" id="IPR050651">
    <property type="entry name" value="Plant_Cytochrome_P450_Monoox"/>
</dbReference>
<keyword evidence="5" id="KW-0479">Metal-binding</keyword>
<dbReference type="PANTHER" id="PTHR47947:SF26">
    <property type="entry name" value="CYTOCHROME P450"/>
    <property type="match status" value="1"/>
</dbReference>
<organism evidence="11">
    <name type="scientific">Sesamum radiatum</name>
    <name type="common">Black benniseed</name>
    <dbReference type="NCBI Taxonomy" id="300843"/>
    <lineage>
        <taxon>Eukaryota</taxon>
        <taxon>Viridiplantae</taxon>
        <taxon>Streptophyta</taxon>
        <taxon>Embryophyta</taxon>
        <taxon>Tracheophyta</taxon>
        <taxon>Spermatophyta</taxon>
        <taxon>Magnoliopsida</taxon>
        <taxon>eudicotyledons</taxon>
        <taxon>Gunneridae</taxon>
        <taxon>Pentapetalae</taxon>
        <taxon>asterids</taxon>
        <taxon>lamiids</taxon>
        <taxon>Lamiales</taxon>
        <taxon>Pedaliaceae</taxon>
        <taxon>Sesamum</taxon>
    </lineage>
</organism>
<dbReference type="Gene3D" id="1.10.630.10">
    <property type="entry name" value="Cytochrome P450"/>
    <property type="match status" value="1"/>
</dbReference>
<dbReference type="PRINTS" id="PR00463">
    <property type="entry name" value="EP450I"/>
</dbReference>
<evidence type="ECO:0000256" key="5">
    <source>
        <dbReference type="ARBA" id="ARBA00022723"/>
    </source>
</evidence>
<dbReference type="PRINTS" id="PR00385">
    <property type="entry name" value="P450"/>
</dbReference>
<dbReference type="InterPro" id="IPR001128">
    <property type="entry name" value="Cyt_P450"/>
</dbReference>
<dbReference type="GO" id="GO:0016020">
    <property type="term" value="C:membrane"/>
    <property type="evidence" value="ECO:0007669"/>
    <property type="project" value="UniProtKB-SubCell"/>
</dbReference>
<evidence type="ECO:0000256" key="8">
    <source>
        <dbReference type="ARBA" id="ARBA00023004"/>
    </source>
</evidence>
<name>A0AAW2RGM2_SESRA</name>
<evidence type="ECO:0000256" key="2">
    <source>
        <dbReference type="ARBA" id="ARBA00004167"/>
    </source>
</evidence>
<comment type="cofactor">
    <cofactor evidence="1">
        <name>heme</name>
        <dbReference type="ChEBI" id="CHEBI:30413"/>
    </cofactor>
</comment>
<evidence type="ECO:0000256" key="10">
    <source>
        <dbReference type="ARBA" id="ARBA00023136"/>
    </source>
</evidence>
<comment type="subcellular location">
    <subcellularLocation>
        <location evidence="2">Membrane</location>
        <topology evidence="2">Single-pass membrane protein</topology>
    </subcellularLocation>
</comment>
<evidence type="ECO:0000256" key="3">
    <source>
        <dbReference type="ARBA" id="ARBA00022617"/>
    </source>
</evidence>
<comment type="caution">
    <text evidence="11">The sequence shown here is derived from an EMBL/GenBank/DDBJ whole genome shotgun (WGS) entry which is preliminary data.</text>
</comment>
<dbReference type="GO" id="GO:0020037">
    <property type="term" value="F:heme binding"/>
    <property type="evidence" value="ECO:0007669"/>
    <property type="project" value="InterPro"/>
</dbReference>
<dbReference type="InterPro" id="IPR002401">
    <property type="entry name" value="Cyt_P450_E_grp-I"/>
</dbReference>
<evidence type="ECO:0000256" key="6">
    <source>
        <dbReference type="ARBA" id="ARBA00022989"/>
    </source>
</evidence>
<keyword evidence="7" id="KW-0560">Oxidoreductase</keyword>
<keyword evidence="10" id="KW-0472">Membrane</keyword>
<dbReference type="AlphaFoldDB" id="A0AAW2RGM2"/>
<evidence type="ECO:0000256" key="4">
    <source>
        <dbReference type="ARBA" id="ARBA00022692"/>
    </source>
</evidence>
<gene>
    <name evidence="11" type="ORF">Sradi_3220900</name>
</gene>
<reference evidence="11" key="2">
    <citation type="journal article" date="2024" name="Plant">
        <title>Genomic evolution and insights into agronomic trait innovations of Sesamum species.</title>
        <authorList>
            <person name="Miao H."/>
            <person name="Wang L."/>
            <person name="Qu L."/>
            <person name="Liu H."/>
            <person name="Sun Y."/>
            <person name="Le M."/>
            <person name="Wang Q."/>
            <person name="Wei S."/>
            <person name="Zheng Y."/>
            <person name="Lin W."/>
            <person name="Duan Y."/>
            <person name="Cao H."/>
            <person name="Xiong S."/>
            <person name="Wang X."/>
            <person name="Wei L."/>
            <person name="Li C."/>
            <person name="Ma Q."/>
            <person name="Ju M."/>
            <person name="Zhao R."/>
            <person name="Li G."/>
            <person name="Mu C."/>
            <person name="Tian Q."/>
            <person name="Mei H."/>
            <person name="Zhang T."/>
            <person name="Gao T."/>
            <person name="Zhang H."/>
        </authorList>
    </citation>
    <scope>NUCLEOTIDE SEQUENCE</scope>
    <source>
        <strain evidence="11">G02</strain>
    </source>
</reference>
<dbReference type="GO" id="GO:0005506">
    <property type="term" value="F:iron ion binding"/>
    <property type="evidence" value="ECO:0007669"/>
    <property type="project" value="InterPro"/>
</dbReference>
<dbReference type="GO" id="GO:0004497">
    <property type="term" value="F:monooxygenase activity"/>
    <property type="evidence" value="ECO:0007669"/>
    <property type="project" value="UniProtKB-KW"/>
</dbReference>
<dbReference type="PANTHER" id="PTHR47947">
    <property type="entry name" value="CYTOCHROME P450 82C3-RELATED"/>
    <property type="match status" value="1"/>
</dbReference>
<protein>
    <submittedName>
        <fullName evidence="11">Xanthotoxin 5-hydroxylase CYP82C4</fullName>
    </submittedName>
</protein>
<dbReference type="Pfam" id="PF00067">
    <property type="entry name" value="p450"/>
    <property type="match status" value="1"/>
</dbReference>